<reference evidence="2 3" key="1">
    <citation type="journal article" date="2020" name="ISME J.">
        <title>Uncovering the hidden diversity of litter-decomposition mechanisms in mushroom-forming fungi.</title>
        <authorList>
            <person name="Floudas D."/>
            <person name="Bentzer J."/>
            <person name="Ahren D."/>
            <person name="Johansson T."/>
            <person name="Persson P."/>
            <person name="Tunlid A."/>
        </authorList>
    </citation>
    <scope>NUCLEOTIDE SEQUENCE [LARGE SCALE GENOMIC DNA]</scope>
    <source>
        <strain evidence="2 3">CBS 291.85</strain>
    </source>
</reference>
<name>A0A8H5CWW2_9AGAR</name>
<dbReference type="Gene3D" id="2.60.40.420">
    <property type="entry name" value="Cupredoxins - blue copper proteins"/>
    <property type="match status" value="1"/>
</dbReference>
<dbReference type="PANTHER" id="PTHR34883">
    <property type="entry name" value="SERINE-RICH PROTEIN, PUTATIVE-RELATED-RELATED"/>
    <property type="match status" value="1"/>
</dbReference>
<dbReference type="Proteomes" id="UP000559256">
    <property type="component" value="Unassembled WGS sequence"/>
</dbReference>
<dbReference type="PANTHER" id="PTHR34883:SF15">
    <property type="entry name" value="EXTRACELLULAR SERINE-RICH PROTEIN"/>
    <property type="match status" value="1"/>
</dbReference>
<keyword evidence="3" id="KW-1185">Reference proteome</keyword>
<dbReference type="OrthoDB" id="2331100at2759"/>
<proteinExistence type="predicted"/>
<accession>A0A8H5CWW2</accession>
<dbReference type="InterPro" id="IPR008972">
    <property type="entry name" value="Cupredoxin"/>
</dbReference>
<keyword evidence="1" id="KW-0732">Signal</keyword>
<dbReference type="SUPFAM" id="SSF49503">
    <property type="entry name" value="Cupredoxins"/>
    <property type="match status" value="1"/>
</dbReference>
<organism evidence="2 3">
    <name type="scientific">Tetrapyrgos nigripes</name>
    <dbReference type="NCBI Taxonomy" id="182062"/>
    <lineage>
        <taxon>Eukaryota</taxon>
        <taxon>Fungi</taxon>
        <taxon>Dikarya</taxon>
        <taxon>Basidiomycota</taxon>
        <taxon>Agaricomycotina</taxon>
        <taxon>Agaricomycetes</taxon>
        <taxon>Agaricomycetidae</taxon>
        <taxon>Agaricales</taxon>
        <taxon>Marasmiineae</taxon>
        <taxon>Marasmiaceae</taxon>
        <taxon>Tetrapyrgos</taxon>
    </lineage>
</organism>
<feature type="signal peptide" evidence="1">
    <location>
        <begin position="1"/>
        <end position="19"/>
    </location>
</feature>
<dbReference type="InterPro" id="IPR052953">
    <property type="entry name" value="Ser-rich/MCO-related"/>
</dbReference>
<evidence type="ECO:0000313" key="3">
    <source>
        <dbReference type="Proteomes" id="UP000559256"/>
    </source>
</evidence>
<dbReference type="AlphaFoldDB" id="A0A8H5CWW2"/>
<evidence type="ECO:0000313" key="2">
    <source>
        <dbReference type="EMBL" id="KAF5348646.1"/>
    </source>
</evidence>
<comment type="caution">
    <text evidence="2">The sequence shown here is derived from an EMBL/GenBank/DDBJ whole genome shotgun (WGS) entry which is preliminary data.</text>
</comment>
<evidence type="ECO:0000256" key="1">
    <source>
        <dbReference type="SAM" id="SignalP"/>
    </source>
</evidence>
<feature type="chain" id="PRO_5034024538" evidence="1">
    <location>
        <begin position="20"/>
        <end position="217"/>
    </location>
</feature>
<dbReference type="EMBL" id="JAACJM010000085">
    <property type="protein sequence ID" value="KAF5348646.1"/>
    <property type="molecule type" value="Genomic_DNA"/>
</dbReference>
<sequence length="217" mass="22641">MLSLFASISFLAFSGAVLAQSSTATATAPAPTQTIWVTVGLNTTNNASAVFQPANIKANLGDTVIFNFTQGNHSATQSTFDTPCIPAHETNITLNGFDSGSRIHQNNSAVIDILSVPILEENFNMTMWFYDVNTCGEGGVGVINSNDSSTETYDGFRNAIRLNGTQSSSISSTASRTATVSATSTPTSGAQHNIASTTVGVVVAFTLAFQLATTLLV</sequence>
<protein>
    <submittedName>
        <fullName evidence="2">Uncharacterized protein</fullName>
    </submittedName>
</protein>
<gene>
    <name evidence="2" type="ORF">D9758_006760</name>
</gene>